<dbReference type="InParanoid" id="A0A194XUH9"/>
<dbReference type="KEGG" id="psco:LY89DRAFT_679155"/>
<evidence type="ECO:0000313" key="1">
    <source>
        <dbReference type="EMBL" id="KUJ23868.1"/>
    </source>
</evidence>
<accession>A0A194XUH9</accession>
<dbReference type="Proteomes" id="UP000070700">
    <property type="component" value="Unassembled WGS sequence"/>
</dbReference>
<keyword evidence="2" id="KW-1185">Reference proteome</keyword>
<gene>
    <name evidence="1" type="ORF">LY89DRAFT_679155</name>
</gene>
<dbReference type="AlphaFoldDB" id="A0A194XUH9"/>
<reference evidence="1 2" key="1">
    <citation type="submission" date="2015-10" db="EMBL/GenBank/DDBJ databases">
        <title>Full genome of DAOMC 229536 Phialocephala scopiformis, a fungal endophyte of spruce producing the potent anti-insectan compound rugulosin.</title>
        <authorList>
            <consortium name="DOE Joint Genome Institute"/>
            <person name="Walker A.K."/>
            <person name="Frasz S.L."/>
            <person name="Seifert K.A."/>
            <person name="Miller J.D."/>
            <person name="Mondo S.J."/>
            <person name="Labutti K."/>
            <person name="Lipzen A."/>
            <person name="Dockter R."/>
            <person name="Kennedy M."/>
            <person name="Grigoriev I.V."/>
            <person name="Spatafora J.W."/>
        </authorList>
    </citation>
    <scope>NUCLEOTIDE SEQUENCE [LARGE SCALE GENOMIC DNA]</scope>
    <source>
        <strain evidence="1 2">CBS 120377</strain>
    </source>
</reference>
<organism evidence="1 2">
    <name type="scientific">Mollisia scopiformis</name>
    <name type="common">Conifer needle endophyte fungus</name>
    <name type="synonym">Phialocephala scopiformis</name>
    <dbReference type="NCBI Taxonomy" id="149040"/>
    <lineage>
        <taxon>Eukaryota</taxon>
        <taxon>Fungi</taxon>
        <taxon>Dikarya</taxon>
        <taxon>Ascomycota</taxon>
        <taxon>Pezizomycotina</taxon>
        <taxon>Leotiomycetes</taxon>
        <taxon>Helotiales</taxon>
        <taxon>Mollisiaceae</taxon>
        <taxon>Mollisia</taxon>
    </lineage>
</organism>
<dbReference type="EMBL" id="KQ947404">
    <property type="protein sequence ID" value="KUJ23868.1"/>
    <property type="molecule type" value="Genomic_DNA"/>
</dbReference>
<dbReference type="RefSeq" id="XP_018078223.1">
    <property type="nucleotide sequence ID" value="XM_018213815.1"/>
</dbReference>
<dbReference type="GeneID" id="28823541"/>
<name>A0A194XUH9_MOLSC</name>
<sequence>MRRVRERPGEKPVPVQYVQSAGTVSASIHLGGLYQAVSITTPLLKVGVQSIQSKQANRSKPMDHCASI</sequence>
<evidence type="ECO:0000313" key="2">
    <source>
        <dbReference type="Proteomes" id="UP000070700"/>
    </source>
</evidence>
<proteinExistence type="predicted"/>
<protein>
    <submittedName>
        <fullName evidence="1">Uncharacterized protein</fullName>
    </submittedName>
</protein>